<accession>A0A4Q1ASR4</accession>
<evidence type="ECO:0000259" key="4">
    <source>
        <dbReference type="Pfam" id="PF13458"/>
    </source>
</evidence>
<evidence type="ECO:0000256" key="1">
    <source>
        <dbReference type="ARBA" id="ARBA00010062"/>
    </source>
</evidence>
<dbReference type="Gene3D" id="3.40.50.2300">
    <property type="match status" value="2"/>
</dbReference>
<evidence type="ECO:0000313" key="6">
    <source>
        <dbReference type="Proteomes" id="UP000289758"/>
    </source>
</evidence>
<evidence type="ECO:0000256" key="2">
    <source>
        <dbReference type="ARBA" id="ARBA00022729"/>
    </source>
</evidence>
<keyword evidence="2" id="KW-0732">Signal</keyword>
<reference evidence="5 6" key="1">
    <citation type="submission" date="2017-10" db="EMBL/GenBank/DDBJ databases">
        <title>Genomics of the genus Arcobacter.</title>
        <authorList>
            <person name="Perez-Cataluna A."/>
            <person name="Figueras M.J."/>
        </authorList>
    </citation>
    <scope>NUCLEOTIDE SEQUENCE [LARGE SCALE GENOMIC DNA]</scope>
    <source>
        <strain evidence="5 6">CECT 8441</strain>
    </source>
</reference>
<dbReference type="RefSeq" id="WP_129086682.1">
    <property type="nucleotide sequence ID" value="NZ_CP053836.1"/>
</dbReference>
<name>A0A4Q1ASR4_9BACT</name>
<dbReference type="OrthoDB" id="9783240at2"/>
<feature type="transmembrane region" description="Helical" evidence="3">
    <location>
        <begin position="6"/>
        <end position="22"/>
    </location>
</feature>
<organism evidence="5 6">
    <name type="scientific">Halarcobacter ebronensis</name>
    <dbReference type="NCBI Taxonomy" id="1462615"/>
    <lineage>
        <taxon>Bacteria</taxon>
        <taxon>Pseudomonadati</taxon>
        <taxon>Campylobacterota</taxon>
        <taxon>Epsilonproteobacteria</taxon>
        <taxon>Campylobacterales</taxon>
        <taxon>Arcobacteraceae</taxon>
        <taxon>Halarcobacter</taxon>
    </lineage>
</organism>
<protein>
    <recommendedName>
        <fullName evidence="4">Leucine-binding protein domain-containing protein</fullName>
    </recommendedName>
</protein>
<dbReference type="PANTHER" id="PTHR30483:SF6">
    <property type="entry name" value="PERIPLASMIC BINDING PROTEIN OF ABC TRANSPORTER FOR NATURAL AMINO ACIDS"/>
    <property type="match status" value="1"/>
</dbReference>
<dbReference type="InterPro" id="IPR028081">
    <property type="entry name" value="Leu-bd"/>
</dbReference>
<dbReference type="PANTHER" id="PTHR30483">
    <property type="entry name" value="LEUCINE-SPECIFIC-BINDING PROTEIN"/>
    <property type="match status" value="1"/>
</dbReference>
<dbReference type="InterPro" id="IPR051010">
    <property type="entry name" value="BCAA_transport"/>
</dbReference>
<evidence type="ECO:0000313" key="5">
    <source>
        <dbReference type="EMBL" id="RXK06783.1"/>
    </source>
</evidence>
<keyword evidence="3" id="KW-0472">Membrane</keyword>
<dbReference type="EMBL" id="PDKK01000003">
    <property type="protein sequence ID" value="RXK06783.1"/>
    <property type="molecule type" value="Genomic_DNA"/>
</dbReference>
<keyword evidence="3" id="KW-0812">Transmembrane</keyword>
<feature type="domain" description="Leucine-binding protein" evidence="4">
    <location>
        <begin position="27"/>
        <end position="361"/>
    </location>
</feature>
<keyword evidence="3" id="KW-1133">Transmembrane helix</keyword>
<dbReference type="SUPFAM" id="SSF53822">
    <property type="entry name" value="Periplasmic binding protein-like I"/>
    <property type="match status" value="1"/>
</dbReference>
<gene>
    <name evidence="5" type="ORF">CRV07_04960</name>
</gene>
<sequence>MKKTIILLIIFFTCFLLFIFFIKKSDQIRIGFIGGLSGKYSDLGHSVLNGLRLAFEDSDYKIGNTKLRLLVKDDMQNESQAKKIINFFKEEKISLVVGNTTSSMVKVSLEETKNSDIVFISPSASSSTFSGIDDNFLRVQMAQSQKKFEILLEYLIKNNLTDIYAIYDLKNKDYSDSYIKNMQKSLFSSLGKNYLSVSTFDESFEEILKKIKALKKVDALLIVAGSLDSSKLIQYLRINGIKQKIITSAWAQTTEFITEGGKNIEGTIFLSSYDENSKGERYLDFVNKYKKKFNTIPTTFSAQGYETGLIILEVLRKNQNIKEFKNELLKIKKFQGLQGYILFDEFGDVNKEQYLTQVKNGNFVKIE</sequence>
<evidence type="ECO:0000256" key="3">
    <source>
        <dbReference type="SAM" id="Phobius"/>
    </source>
</evidence>
<dbReference type="Proteomes" id="UP000289758">
    <property type="component" value="Unassembled WGS sequence"/>
</dbReference>
<comment type="similarity">
    <text evidence="1">Belongs to the leucine-binding protein family.</text>
</comment>
<dbReference type="Pfam" id="PF13458">
    <property type="entry name" value="Peripla_BP_6"/>
    <property type="match status" value="1"/>
</dbReference>
<dbReference type="AlphaFoldDB" id="A0A4Q1ASR4"/>
<dbReference type="InterPro" id="IPR028082">
    <property type="entry name" value="Peripla_BP_I"/>
</dbReference>
<comment type="caution">
    <text evidence="5">The sequence shown here is derived from an EMBL/GenBank/DDBJ whole genome shotgun (WGS) entry which is preliminary data.</text>
</comment>
<proteinExistence type="inferred from homology"/>
<keyword evidence="6" id="KW-1185">Reference proteome</keyword>